<accession>A0A1T5MD17</accession>
<evidence type="ECO:0000313" key="2">
    <source>
        <dbReference type="Proteomes" id="UP000190961"/>
    </source>
</evidence>
<proteinExistence type="predicted"/>
<dbReference type="AlphaFoldDB" id="A0A1T5MD17"/>
<protein>
    <recommendedName>
        <fullName evidence="3">DUF5007 domain-containing protein</fullName>
    </recommendedName>
</protein>
<dbReference type="EMBL" id="FUZU01000004">
    <property type="protein sequence ID" value="SKC86055.1"/>
    <property type="molecule type" value="Genomic_DNA"/>
</dbReference>
<gene>
    <name evidence="1" type="ORF">SAMN05660236_5046</name>
</gene>
<evidence type="ECO:0000313" key="1">
    <source>
        <dbReference type="EMBL" id="SKC86055.1"/>
    </source>
</evidence>
<keyword evidence="2" id="KW-1185">Reference proteome</keyword>
<dbReference type="OrthoDB" id="628330at2"/>
<organism evidence="1 2">
    <name type="scientific">Ohtaekwangia koreensis</name>
    <dbReference type="NCBI Taxonomy" id="688867"/>
    <lineage>
        <taxon>Bacteria</taxon>
        <taxon>Pseudomonadati</taxon>
        <taxon>Bacteroidota</taxon>
        <taxon>Cytophagia</taxon>
        <taxon>Cytophagales</taxon>
        <taxon>Fulvivirgaceae</taxon>
        <taxon>Ohtaekwangia</taxon>
    </lineage>
</organism>
<reference evidence="1 2" key="1">
    <citation type="submission" date="2017-02" db="EMBL/GenBank/DDBJ databases">
        <authorList>
            <person name="Peterson S.W."/>
        </authorList>
    </citation>
    <scope>NUCLEOTIDE SEQUENCE [LARGE SCALE GENOMIC DNA]</scope>
    <source>
        <strain evidence="1 2">DSM 25262</strain>
    </source>
</reference>
<evidence type="ECO:0008006" key="3">
    <source>
        <dbReference type="Google" id="ProtNLM"/>
    </source>
</evidence>
<sequence>MKIYKNKYVMIALLAGSMGCSDPKEGFISDNITYTQNPLIVQQGKVTYSNSVQGDGSTLPVKVKLLEVRNKATGEVARELLQEYETAIFKSQISQLDTTLELVSSRVTTEMFPVFKVNEMGGQLQLSAQTLNVPLGEYTFDVEVSNDAGTKVIKDICTIRVVEGDIIPFLSGNAIGYKREKNEDGIYVINQYNYNVAIDVERSDAGTNSIQFKFVNGAGEAIDPSKYGFAERVLNTGQDYKFSTATPWLKGKPEQITSEMVSYSFPVVPFPYSWISEGKVFRFGYFPTGNAYTEFNEATGFTSFEVRINTSGFNFTYDGAYLITVNCDFL</sequence>
<name>A0A1T5MD17_9BACT</name>
<dbReference type="RefSeq" id="WP_079689551.1">
    <property type="nucleotide sequence ID" value="NZ_FUZU01000004.1"/>
</dbReference>
<dbReference type="PROSITE" id="PS51257">
    <property type="entry name" value="PROKAR_LIPOPROTEIN"/>
    <property type="match status" value="1"/>
</dbReference>
<dbReference type="Proteomes" id="UP000190961">
    <property type="component" value="Unassembled WGS sequence"/>
</dbReference>
<dbReference type="STRING" id="688867.SAMN05660236_5046"/>